<dbReference type="InterPro" id="IPR006680">
    <property type="entry name" value="Amidohydro-rel"/>
</dbReference>
<keyword evidence="7" id="KW-1185">Reference proteome</keyword>
<gene>
    <name evidence="6" type="ordered locus">MXAN_0886</name>
</gene>
<dbReference type="PROSITE" id="PS51841">
    <property type="entry name" value="LTD"/>
    <property type="match status" value="1"/>
</dbReference>
<protein>
    <submittedName>
        <fullName evidence="6">Metal dependent amidohydrolase</fullName>
    </submittedName>
</protein>
<reference evidence="6 7" key="1">
    <citation type="journal article" date="2006" name="Proc. Natl. Acad. Sci. U.S.A.">
        <title>Evolution of sensory complexity recorded in a myxobacterial genome.</title>
        <authorList>
            <person name="Goldman B.S."/>
            <person name="Nierman W.C."/>
            <person name="Kaiser D."/>
            <person name="Slater S.C."/>
            <person name="Durkin A.S."/>
            <person name="Eisen J.A."/>
            <person name="Ronning C.M."/>
            <person name="Barbazuk W.B."/>
            <person name="Blanchard M."/>
            <person name="Field C."/>
            <person name="Halling C."/>
            <person name="Hinkle G."/>
            <person name="Iartchuk O."/>
            <person name="Kim H.S."/>
            <person name="Mackenzie C."/>
            <person name="Madupu R."/>
            <person name="Miller N."/>
            <person name="Shvartsbeyn A."/>
            <person name="Sullivan S.A."/>
            <person name="Vaudin M."/>
            <person name="Wiegand R."/>
            <person name="Kaplan H.B."/>
        </authorList>
    </citation>
    <scope>NUCLEOTIDE SEQUENCE [LARGE SCALE GENOMIC DNA]</scope>
    <source>
        <strain evidence="7">DK1622</strain>
    </source>
</reference>
<dbReference type="Proteomes" id="UP000002402">
    <property type="component" value="Chromosome"/>
</dbReference>
<dbReference type="PANTHER" id="PTHR43794">
    <property type="entry name" value="AMINOHYDROLASE SSNA-RELATED"/>
    <property type="match status" value="1"/>
</dbReference>
<keyword evidence="1" id="KW-0732">Signal</keyword>
<sequence>MSGVLHGTFASADAWELDLCGQVSLKCFKGYALRVPRTCHLPSGRLRRETHEMRMSPRLLLAALGAVLLFHAGCGDEPGCEGASCNPQAVCGNNTVEQGEQCDDGNKVDGDGCESDCTRTPAPAAVCGNGKLEGEEVCDDGNTVDGDGCQADCTPTLTLCPAANAPALPDGATCAVTQPGSAARLFTGVVLKDGETLVGGQVLVDAQGIIQCAACDCSAAAGAADATQVSCPGGVISPGLVNPHEHITYPMEPYVGTEERYEHRHEWRTGRNGHTRINSPAASAADNVRWGELRQMMAGATSMAGAGGQAGLLRNVDVNNTALQEGLGEGVVNSDTFPLGDTNGNMVASGCTYTSMPSTSSLPRSAAYLPHVSEGISAAALNEFLCLSTGTNNVMQPRTAVIHGIGLTAKEIRVMAENGTGLIWSPRSNISLYGDTAMVSAYKNQGVTIALGTDWLRSGSMNLLRELQCADYLNTSHYARTFSDEDLWRMVTSNASDLVDTFEKTGRIAEGKVADLAIFQLRTFTRSPHRAVITSNPEHVVLTMRGGKALYGDQALMAGLRGADTCDTLDVCGASKEVCLQSEIGKNLEALTSGATAKYPLFACGTPENEPTCSPRRASLDSRWPAVVNSSTSYTGEVRAADKDGDGLVDSVDNCPAIFNPIRPMDNGKQADSDGDGIGDACDPCPLEAGNACTSFTVGDDDHDGIVTWLDNCPFVANPDQADADGDGKGDACDACSSVPNPGDLGCPATIHELKTPVGGSLPLVGKPVSILDVVVTGVVKGGASSQGYWVQTYPLPSGTSVDNSGLYVYSPKGDLAAGDRIDITTGVLTVYFGLPELTEVKYVKRSSGNEVPAPVVVTTADIRTGGPRAAALEGVLVEVRDVAVNTGVDEFGQFLVNEAGDAGQPGLMIDDQAYAFQVPSIGTRFGALRGVLTYNFNDSKLVPRFQADMPLPPPSLTGFGPDGYARVGGTGPVNTFPQALTLSLSSAYAEALDVVITSSNESALSVQDGRITIPAGQTSATVQVNAVAPAQSVTLTATLGGSTQTATIRVLGADEQPEVVGVTPGDVTMVPGGEVVFTVQLDRPAPANATVALSVNPATGFGTFVPANGTLTVTENATEAVFSFITDAAATATEPGTVTASIGATSASATVTLDQNAPRLTALSPSSAVTIPAGGTQTFTLTVDRAAAQDTVVELAVVPGAGVQNYGTVPASATIPAGATEVTFTFTADAQGEGTGTVYASLYGITQTTALTVLPPPPVLSALSPSTAAVLTGRTFTFTVTLDRPAQTDETDVALTLEPATGVGLIPASVRVARDATTATFTFTADEVSSPAEALLTASFGGVDRTAQVSVILTAEGGLVINEVDYDMPGAGDSLEFVEIYNNSSTPASLSSVFLVFVNGSNMSSYQKIALAEVNGGVLGPREYLVVGAATVVGPLAGRAGVHTLQRGTTDFIQNGEPDAVALYDEATDALIDSLSYEGHVVNATIAGTDTKFDLREGDADTKTLADSNTAQGSLCRDADSTDTDVNAADFSFTTTVTPGAANVITKTP</sequence>
<evidence type="ECO:0000313" key="6">
    <source>
        <dbReference type="EMBL" id="ABF93123.1"/>
    </source>
</evidence>
<dbReference type="STRING" id="246197.MXAN_0886"/>
<dbReference type="PANTHER" id="PTHR43794:SF11">
    <property type="entry name" value="AMIDOHYDROLASE-RELATED DOMAIN-CONTAINING PROTEIN"/>
    <property type="match status" value="1"/>
</dbReference>
<dbReference type="GO" id="GO:0007155">
    <property type="term" value="P:cell adhesion"/>
    <property type="evidence" value="ECO:0007669"/>
    <property type="project" value="InterPro"/>
</dbReference>
<dbReference type="KEGG" id="mxa:MXAN_0886"/>
<dbReference type="eggNOG" id="COG0402">
    <property type="taxonomic scope" value="Bacteria"/>
</dbReference>
<proteinExistence type="predicted"/>
<dbReference type="InterPro" id="IPR050287">
    <property type="entry name" value="MTA/SAH_deaminase"/>
</dbReference>
<evidence type="ECO:0000256" key="4">
    <source>
        <dbReference type="ARBA" id="ARBA00023157"/>
    </source>
</evidence>
<evidence type="ECO:0000259" key="5">
    <source>
        <dbReference type="PROSITE" id="PS51841"/>
    </source>
</evidence>
<evidence type="ECO:0000256" key="2">
    <source>
        <dbReference type="ARBA" id="ARBA00022737"/>
    </source>
</evidence>
<keyword evidence="3" id="KW-0378">Hydrolase</keyword>
<dbReference type="Pfam" id="PF00932">
    <property type="entry name" value="LTD"/>
    <property type="match status" value="1"/>
</dbReference>
<dbReference type="SUPFAM" id="SSF103647">
    <property type="entry name" value="TSP type-3 repeat"/>
    <property type="match status" value="1"/>
</dbReference>
<dbReference type="InterPro" id="IPR011059">
    <property type="entry name" value="Metal-dep_hydrolase_composite"/>
</dbReference>
<keyword evidence="4" id="KW-1015">Disulfide bond</keyword>
<dbReference type="GO" id="GO:0016810">
    <property type="term" value="F:hydrolase activity, acting on carbon-nitrogen (but not peptide) bonds"/>
    <property type="evidence" value="ECO:0007669"/>
    <property type="project" value="InterPro"/>
</dbReference>
<dbReference type="SUPFAM" id="SSF51556">
    <property type="entry name" value="Metallo-dependent hydrolases"/>
    <property type="match status" value="1"/>
</dbReference>
<dbReference type="GO" id="GO:0005509">
    <property type="term" value="F:calcium ion binding"/>
    <property type="evidence" value="ECO:0007669"/>
    <property type="project" value="InterPro"/>
</dbReference>
<evidence type="ECO:0000256" key="1">
    <source>
        <dbReference type="ARBA" id="ARBA00022729"/>
    </source>
</evidence>
<evidence type="ECO:0000256" key="3">
    <source>
        <dbReference type="ARBA" id="ARBA00022801"/>
    </source>
</evidence>
<dbReference type="Pfam" id="PF01979">
    <property type="entry name" value="Amidohydro_1"/>
    <property type="match status" value="1"/>
</dbReference>
<dbReference type="HOGENOM" id="CLU_003995_0_0_7"/>
<dbReference type="InterPro" id="IPR032466">
    <property type="entry name" value="Metal_Hydrolase"/>
</dbReference>
<keyword evidence="2" id="KW-0677">Repeat</keyword>
<dbReference type="SUPFAM" id="SSF51338">
    <property type="entry name" value="Composite domain of metallo-dependent hydrolases"/>
    <property type="match status" value="1"/>
</dbReference>
<feature type="domain" description="LTD" evidence="5">
    <location>
        <begin position="1348"/>
        <end position="1485"/>
    </location>
</feature>
<dbReference type="Gene3D" id="4.10.1080.10">
    <property type="entry name" value="TSP type-3 repeat"/>
    <property type="match status" value="1"/>
</dbReference>
<dbReference type="Pfam" id="PF02412">
    <property type="entry name" value="TSP_3"/>
    <property type="match status" value="2"/>
</dbReference>
<dbReference type="Gene3D" id="3.20.20.140">
    <property type="entry name" value="Metal-dependent hydrolases"/>
    <property type="match status" value="1"/>
</dbReference>
<dbReference type="InterPro" id="IPR011936">
    <property type="entry name" value="Myxo_disulph_rpt"/>
</dbReference>
<dbReference type="InterPro" id="IPR028974">
    <property type="entry name" value="TSP_type-3_rpt"/>
</dbReference>
<evidence type="ECO:0000313" key="7">
    <source>
        <dbReference type="Proteomes" id="UP000002402"/>
    </source>
</evidence>
<dbReference type="EMBL" id="CP000113">
    <property type="protein sequence ID" value="ABF93123.1"/>
    <property type="molecule type" value="Genomic_DNA"/>
</dbReference>
<dbReference type="eggNOG" id="COG2374">
    <property type="taxonomic scope" value="Bacteria"/>
</dbReference>
<dbReference type="InterPro" id="IPR003367">
    <property type="entry name" value="Thrombospondin_3-like_rpt"/>
</dbReference>
<organism evidence="6 7">
    <name type="scientific">Myxococcus xanthus (strain DK1622)</name>
    <dbReference type="NCBI Taxonomy" id="246197"/>
    <lineage>
        <taxon>Bacteria</taxon>
        <taxon>Pseudomonadati</taxon>
        <taxon>Myxococcota</taxon>
        <taxon>Myxococcia</taxon>
        <taxon>Myxococcales</taxon>
        <taxon>Cystobacterineae</taxon>
        <taxon>Myxococcaceae</taxon>
        <taxon>Myxococcus</taxon>
    </lineage>
</organism>
<accession>Q1DDX6</accession>
<name>Q1DDX6_MYXXD</name>
<dbReference type="NCBIfam" id="TIGR02232">
    <property type="entry name" value="myxo_disulf_rpt"/>
    <property type="match status" value="2"/>
</dbReference>
<dbReference type="EnsemblBacteria" id="ABF93123">
    <property type="protein sequence ID" value="ABF93123"/>
    <property type="gene ID" value="MXAN_0886"/>
</dbReference>
<dbReference type="OrthoDB" id="9782972at2"/>
<dbReference type="InterPro" id="IPR001322">
    <property type="entry name" value="Lamin_tail_dom"/>
</dbReference>